<dbReference type="Pfam" id="PF13487">
    <property type="entry name" value="HD_5"/>
    <property type="match status" value="1"/>
</dbReference>
<proteinExistence type="predicted"/>
<dbReference type="PATRIC" id="fig|1286635.3.peg.2780"/>
<dbReference type="CDD" id="cd00077">
    <property type="entry name" value="HDc"/>
    <property type="match status" value="1"/>
</dbReference>
<evidence type="ECO:0000313" key="3">
    <source>
        <dbReference type="Proteomes" id="UP000014216"/>
    </source>
</evidence>
<dbReference type="PANTHER" id="PTHR45228:SF1">
    <property type="entry name" value="CYCLIC DI-GMP PHOSPHODIESTERASE TM_0186"/>
    <property type="match status" value="1"/>
</dbReference>
<dbReference type="GO" id="GO:0071111">
    <property type="term" value="F:cyclic-guanylate-specific phosphodiesterase activity"/>
    <property type="evidence" value="ECO:0007669"/>
    <property type="project" value="UniProtKB-EC"/>
</dbReference>
<dbReference type="SUPFAM" id="SSF109604">
    <property type="entry name" value="HD-domain/PDEase-like"/>
    <property type="match status" value="1"/>
</dbReference>
<dbReference type="OrthoDB" id="9769359at2"/>
<dbReference type="SMART" id="SM00471">
    <property type="entry name" value="HDc"/>
    <property type="match status" value="1"/>
</dbReference>
<dbReference type="Proteomes" id="UP000014216">
    <property type="component" value="Unassembled WGS sequence"/>
</dbReference>
<evidence type="ECO:0000259" key="1">
    <source>
        <dbReference type="PROSITE" id="PS51832"/>
    </source>
</evidence>
<dbReference type="PROSITE" id="PS51832">
    <property type="entry name" value="HD_GYP"/>
    <property type="match status" value="1"/>
</dbReference>
<comment type="caution">
    <text evidence="2">The sequence shown here is derived from an EMBL/GenBank/DDBJ whole genome shotgun (WGS) entry which is preliminary data.</text>
</comment>
<evidence type="ECO:0000313" key="2">
    <source>
        <dbReference type="EMBL" id="EMS79378.1"/>
    </source>
</evidence>
<dbReference type="Gene3D" id="3.30.450.40">
    <property type="match status" value="1"/>
</dbReference>
<dbReference type="InterPro" id="IPR003607">
    <property type="entry name" value="HD/PDEase_dom"/>
</dbReference>
<dbReference type="RefSeq" id="WP_006966508.1">
    <property type="nucleotide sequence ID" value="NZ_APJX01000005.1"/>
</dbReference>
<dbReference type="EMBL" id="APJX01000005">
    <property type="protein sequence ID" value="EMS79378.1"/>
    <property type="molecule type" value="Genomic_DNA"/>
</dbReference>
<gene>
    <name evidence="2" type="primary">rpfG2</name>
    <name evidence="2" type="ORF">Dpo_5c03050</name>
</gene>
<accession>S0FWD5</accession>
<dbReference type="PANTHER" id="PTHR45228">
    <property type="entry name" value="CYCLIC DI-GMP PHOSPHODIESTERASE TM_0186-RELATED"/>
    <property type="match status" value="1"/>
</dbReference>
<dbReference type="InterPro" id="IPR052020">
    <property type="entry name" value="Cyclic_di-GMP/3'3'-cGAMP_PDE"/>
</dbReference>
<dbReference type="Gene3D" id="1.10.3210.10">
    <property type="entry name" value="Hypothetical protein af1432"/>
    <property type="match status" value="1"/>
</dbReference>
<dbReference type="SUPFAM" id="SSF55781">
    <property type="entry name" value="GAF domain-like"/>
    <property type="match status" value="1"/>
</dbReference>
<dbReference type="EC" id="3.1.4.52" evidence="2"/>
<feature type="domain" description="HD-GYP" evidence="1">
    <location>
        <begin position="166"/>
        <end position="376"/>
    </location>
</feature>
<dbReference type="AlphaFoldDB" id="S0FWD5"/>
<sequence>MEDIILAPGRYKDLYKSVSLSEKIQGLHQMIQQDFPYIHRVAVALFDTKMNTLKTFVQSAKEDRPFQFYECLMENAPSLMEIKTRKTNRVVNDMAVFNNGTHEHTQKIAANGYQASYSAPLFDETTFIGMLFFNAYQKNVFKTLDLAKLDLYAQLINSLVVNKLQATQMLVGAFRSCLSLVSYKDPETGNHLERMARYTRLIARELAKQGHPGLTDETIEHLFMFAPLHDIGKIGIPDRILRKPGRLDEEEWQIMQTHSTKGREIIDTIAGYLGVATFDQLSLLRNISGSHHETIDGKGYPNQLKKAEIPIETQIVSVADIFDALTSHRSYKPAWSNEAAFKELMQLSGTKLNPDCVRVLIENSAAVKEIQNRFSDDLRDHGR</sequence>
<organism evidence="2 3">
    <name type="scientific">Desulfotignum phosphitoxidans DSM 13687</name>
    <dbReference type="NCBI Taxonomy" id="1286635"/>
    <lineage>
        <taxon>Bacteria</taxon>
        <taxon>Pseudomonadati</taxon>
        <taxon>Thermodesulfobacteriota</taxon>
        <taxon>Desulfobacteria</taxon>
        <taxon>Desulfobacterales</taxon>
        <taxon>Desulfobacteraceae</taxon>
        <taxon>Desulfotignum</taxon>
    </lineage>
</organism>
<keyword evidence="3" id="KW-1185">Reference proteome</keyword>
<protein>
    <submittedName>
        <fullName evidence="2">Cyclic di-GMP phosphodiesterase response regulator RpfG</fullName>
        <ecNumber evidence="2">3.1.4.52</ecNumber>
    </submittedName>
</protein>
<dbReference type="InterPro" id="IPR037522">
    <property type="entry name" value="HD_GYP_dom"/>
</dbReference>
<reference evidence="2 3" key="1">
    <citation type="journal article" date="2013" name="Genome Announc.">
        <title>Draft Genome Sequence of Desulfotignum phosphitoxidans DSM 13687 Strain FiPS-3.</title>
        <authorList>
            <person name="Poehlein A."/>
            <person name="Daniel R."/>
            <person name="Simeonova D.D."/>
        </authorList>
    </citation>
    <scope>NUCLEOTIDE SEQUENCE [LARGE SCALE GENOMIC DNA]</scope>
    <source>
        <strain evidence="2 3">DSM 13687</strain>
    </source>
</reference>
<name>S0FWD5_9BACT</name>
<keyword evidence="2" id="KW-0378">Hydrolase</keyword>
<dbReference type="InterPro" id="IPR029016">
    <property type="entry name" value="GAF-like_dom_sf"/>
</dbReference>